<accession>A0A914ZTU7</accession>
<dbReference type="Proteomes" id="UP000887569">
    <property type="component" value="Unplaced"/>
</dbReference>
<dbReference type="AlphaFoldDB" id="A0A914ZTU7"/>
<sequence length="100" mass="11791">MDVPMQRNDTALDALRMQDRHYCRGHDVFVEYWLLWATINDHVYDVHKHDYVFHVRAFVAREHYGVDVVVVDHLMPPQYCSFYLLLSFDGADDDGDDDDG</sequence>
<name>A0A914ZTU7_PARUN</name>
<keyword evidence="1" id="KW-1185">Reference proteome</keyword>
<evidence type="ECO:0000313" key="2">
    <source>
        <dbReference type="WBParaSite" id="PgB20_g005_t01"/>
    </source>
</evidence>
<protein>
    <submittedName>
        <fullName evidence="2">Uncharacterized protein</fullName>
    </submittedName>
</protein>
<organism evidence="1 2">
    <name type="scientific">Parascaris univalens</name>
    <name type="common">Nematode worm</name>
    <dbReference type="NCBI Taxonomy" id="6257"/>
    <lineage>
        <taxon>Eukaryota</taxon>
        <taxon>Metazoa</taxon>
        <taxon>Ecdysozoa</taxon>
        <taxon>Nematoda</taxon>
        <taxon>Chromadorea</taxon>
        <taxon>Rhabditida</taxon>
        <taxon>Spirurina</taxon>
        <taxon>Ascaridomorpha</taxon>
        <taxon>Ascaridoidea</taxon>
        <taxon>Ascarididae</taxon>
        <taxon>Parascaris</taxon>
    </lineage>
</organism>
<evidence type="ECO:0000313" key="1">
    <source>
        <dbReference type="Proteomes" id="UP000887569"/>
    </source>
</evidence>
<proteinExistence type="predicted"/>
<dbReference type="WBParaSite" id="PgB20_g005_t01">
    <property type="protein sequence ID" value="PgB20_g005_t01"/>
    <property type="gene ID" value="PgB20_g005"/>
</dbReference>
<reference evidence="2" key="1">
    <citation type="submission" date="2022-11" db="UniProtKB">
        <authorList>
            <consortium name="WormBaseParasite"/>
        </authorList>
    </citation>
    <scope>IDENTIFICATION</scope>
</reference>